<accession>A0A397DF68</accession>
<name>A0A397DF68_APHAT</name>
<keyword evidence="2" id="KW-0106">Calcium</keyword>
<dbReference type="GO" id="GO:0005829">
    <property type="term" value="C:cytosol"/>
    <property type="evidence" value="ECO:0007669"/>
    <property type="project" value="TreeGrafter"/>
</dbReference>
<organism evidence="7 8">
    <name type="scientific">Aphanomyces astaci</name>
    <name type="common">Crayfish plague agent</name>
    <dbReference type="NCBI Taxonomy" id="112090"/>
    <lineage>
        <taxon>Eukaryota</taxon>
        <taxon>Sar</taxon>
        <taxon>Stramenopiles</taxon>
        <taxon>Oomycota</taxon>
        <taxon>Saprolegniomycetes</taxon>
        <taxon>Saprolegniales</taxon>
        <taxon>Verrucalvaceae</taxon>
        <taxon>Aphanomyces</taxon>
    </lineage>
</organism>
<evidence type="ECO:0000256" key="1">
    <source>
        <dbReference type="ARBA" id="ARBA00022741"/>
    </source>
</evidence>
<dbReference type="InterPro" id="IPR001962">
    <property type="entry name" value="Asn_synthase"/>
</dbReference>
<dbReference type="EMBL" id="QUTD01005140">
    <property type="protein sequence ID" value="RHY63826.1"/>
    <property type="molecule type" value="Genomic_DNA"/>
</dbReference>
<dbReference type="PANTHER" id="PTHR11772">
    <property type="entry name" value="ASPARAGINE SYNTHETASE"/>
    <property type="match status" value="1"/>
</dbReference>
<evidence type="ECO:0000313" key="8">
    <source>
        <dbReference type="Proteomes" id="UP000266643"/>
    </source>
</evidence>
<dbReference type="SUPFAM" id="SSF52402">
    <property type="entry name" value="Adenine nucleotide alpha hydrolases-like"/>
    <property type="match status" value="1"/>
</dbReference>
<dbReference type="InterPro" id="IPR002048">
    <property type="entry name" value="EF_hand_dom"/>
</dbReference>
<dbReference type="Proteomes" id="UP000266643">
    <property type="component" value="Unassembled WGS sequence"/>
</dbReference>
<dbReference type="Gene3D" id="2.20.70.10">
    <property type="match status" value="1"/>
</dbReference>
<evidence type="ECO:0000259" key="5">
    <source>
        <dbReference type="PROSITE" id="PS50020"/>
    </source>
</evidence>
<dbReference type="SUPFAM" id="SSF51045">
    <property type="entry name" value="WW domain"/>
    <property type="match status" value="1"/>
</dbReference>
<dbReference type="PROSITE" id="PS50222">
    <property type="entry name" value="EF_HAND_2"/>
    <property type="match status" value="1"/>
</dbReference>
<protein>
    <submittedName>
        <fullName evidence="7">Uncharacterized protein</fullName>
    </submittedName>
</protein>
<evidence type="ECO:0000256" key="3">
    <source>
        <dbReference type="ARBA" id="ARBA00022840"/>
    </source>
</evidence>
<dbReference type="PANTHER" id="PTHR11772:SF2">
    <property type="entry name" value="ASPARAGINE SYNTHETASE [GLUTAMINE-HYDROLYZING]"/>
    <property type="match status" value="1"/>
</dbReference>
<dbReference type="InterPro" id="IPR036020">
    <property type="entry name" value="WW_dom_sf"/>
</dbReference>
<dbReference type="InterPro" id="IPR001202">
    <property type="entry name" value="WW_dom"/>
</dbReference>
<proteinExistence type="predicted"/>
<sequence length="648" mass="72984">GLHQFDCLRANKSTSAWGVEARVPFLDADFLDVAMNLDSTEKMYVLRKAFDTPEHPYLPNNILWRQKEQFSDGVGYGWIDALKDWADREISDRQMKHAELLFPYNTPQTKEAYLYRRMADDDDVEWEECADEFGRSFFMHKTTGETTWELPSSSDKTVDESGESLLLLDDDMVKRMAAAAVDDGGDEDEEWIHSFDPVLRQAYYYECHHGSITTHPPRVFRDEDPLFTVLLVIQCAFRCALARMRVRRTRQHGGTDGVSTSEEGGVVEPEVADVQDAAVDGEAGDDEPVAAEGPLLQENDEPRALQPPPQQPTRLTASTPVLSRLVEAKKPVTKEVEAQREADERRGMLLVEKKQCSKSDRFWGIDQDVCASQLHATWAAEAARAVKEANLHRIQQETRDRKNYLRPTTVLHGTKGKVKYGSLKPLHKHGHVQRHPAATTSSSPDQGTRDEDDDDRAHAADAPSAQVDDPRFHDEQRTDVAMTSVVLKHALKKRSVDGVFADMDKDNTNSISWAAFRDYGRRMFAAIMAHRKDGGQSQSKDDIIRQKNEAYAVRKAILEQEAAIAKVTFLSTYNIVFALVDTDHSGKIDQHEIMHALDNNDRVREFVGRSKGLRPLLENEADGMSLDEFLAFCTEIASVAMLNDLAAP</sequence>
<dbReference type="CDD" id="cd01991">
    <property type="entry name" value="Asn_synthase_B_C"/>
    <property type="match status" value="1"/>
</dbReference>
<feature type="region of interest" description="Disordered" evidence="4">
    <location>
        <begin position="249"/>
        <end position="269"/>
    </location>
</feature>
<dbReference type="PROSITE" id="PS01159">
    <property type="entry name" value="WW_DOMAIN_1"/>
    <property type="match status" value="1"/>
</dbReference>
<feature type="region of interest" description="Disordered" evidence="4">
    <location>
        <begin position="296"/>
        <end position="316"/>
    </location>
</feature>
<evidence type="ECO:0000259" key="6">
    <source>
        <dbReference type="PROSITE" id="PS50222"/>
    </source>
</evidence>
<feature type="domain" description="WW" evidence="5">
    <location>
        <begin position="126"/>
        <end position="153"/>
    </location>
</feature>
<dbReference type="GO" id="GO:0004066">
    <property type="term" value="F:asparagine synthase (glutamine-hydrolyzing) activity"/>
    <property type="evidence" value="ECO:0007669"/>
    <property type="project" value="InterPro"/>
</dbReference>
<dbReference type="GO" id="GO:0006529">
    <property type="term" value="P:asparagine biosynthetic process"/>
    <property type="evidence" value="ECO:0007669"/>
    <property type="project" value="InterPro"/>
</dbReference>
<dbReference type="Pfam" id="PF00733">
    <property type="entry name" value="Asn_synthase"/>
    <property type="match status" value="1"/>
</dbReference>
<dbReference type="Gene3D" id="1.10.238.10">
    <property type="entry name" value="EF-hand"/>
    <property type="match status" value="1"/>
</dbReference>
<feature type="domain" description="EF-hand" evidence="6">
    <location>
        <begin position="568"/>
        <end position="603"/>
    </location>
</feature>
<dbReference type="InterPro" id="IPR050795">
    <property type="entry name" value="Asn_Synthetase"/>
</dbReference>
<feature type="non-terminal residue" evidence="7">
    <location>
        <position position="1"/>
    </location>
</feature>
<dbReference type="Gene3D" id="3.40.50.620">
    <property type="entry name" value="HUPs"/>
    <property type="match status" value="1"/>
</dbReference>
<dbReference type="GO" id="GO:0005524">
    <property type="term" value="F:ATP binding"/>
    <property type="evidence" value="ECO:0007669"/>
    <property type="project" value="UniProtKB-KW"/>
</dbReference>
<comment type="caution">
    <text evidence="7">The sequence shown here is derived from an EMBL/GenBank/DDBJ whole genome shotgun (WGS) entry which is preliminary data.</text>
</comment>
<evidence type="ECO:0000313" key="7">
    <source>
        <dbReference type="EMBL" id="RHY63826.1"/>
    </source>
</evidence>
<dbReference type="AlphaFoldDB" id="A0A397DF68"/>
<reference evidence="7 8" key="1">
    <citation type="submission" date="2018-08" db="EMBL/GenBank/DDBJ databases">
        <title>Aphanomyces genome sequencing and annotation.</title>
        <authorList>
            <person name="Minardi D."/>
            <person name="Oidtmann B."/>
            <person name="Van Der Giezen M."/>
            <person name="Studholme D.J."/>
        </authorList>
    </citation>
    <scope>NUCLEOTIDE SEQUENCE [LARGE SCALE GENOMIC DNA]</scope>
    <source>
        <strain evidence="7 8">D2</strain>
    </source>
</reference>
<keyword evidence="1" id="KW-0547">Nucleotide-binding</keyword>
<dbReference type="PROSITE" id="PS00018">
    <property type="entry name" value="EF_HAND_1"/>
    <property type="match status" value="1"/>
</dbReference>
<gene>
    <name evidence="7" type="ORF">DYB30_003340</name>
</gene>
<evidence type="ECO:0000256" key="4">
    <source>
        <dbReference type="SAM" id="MobiDB-lite"/>
    </source>
</evidence>
<dbReference type="InterPro" id="IPR011992">
    <property type="entry name" value="EF-hand-dom_pair"/>
</dbReference>
<dbReference type="Pfam" id="PF00397">
    <property type="entry name" value="WW"/>
    <property type="match status" value="1"/>
</dbReference>
<dbReference type="CDD" id="cd00201">
    <property type="entry name" value="WW"/>
    <property type="match status" value="1"/>
</dbReference>
<dbReference type="GO" id="GO:0005509">
    <property type="term" value="F:calcium ion binding"/>
    <property type="evidence" value="ECO:0007669"/>
    <property type="project" value="InterPro"/>
</dbReference>
<dbReference type="InterPro" id="IPR018247">
    <property type="entry name" value="EF_Hand_1_Ca_BS"/>
</dbReference>
<keyword evidence="3" id="KW-0067">ATP-binding</keyword>
<feature type="compositionally biased region" description="Basic residues" evidence="4">
    <location>
        <begin position="425"/>
        <end position="434"/>
    </location>
</feature>
<dbReference type="PROSITE" id="PS50020">
    <property type="entry name" value="WW_DOMAIN_2"/>
    <property type="match status" value="1"/>
</dbReference>
<dbReference type="VEuPathDB" id="FungiDB:H257_14479"/>
<dbReference type="InterPro" id="IPR014729">
    <property type="entry name" value="Rossmann-like_a/b/a_fold"/>
</dbReference>
<evidence type="ECO:0000256" key="2">
    <source>
        <dbReference type="ARBA" id="ARBA00022837"/>
    </source>
</evidence>
<dbReference type="SUPFAM" id="SSF47473">
    <property type="entry name" value="EF-hand"/>
    <property type="match status" value="1"/>
</dbReference>
<feature type="region of interest" description="Disordered" evidence="4">
    <location>
        <begin position="397"/>
        <end position="473"/>
    </location>
</feature>